<name>A0A8J7PDU8_9BACT</name>
<keyword evidence="1" id="KW-0812">Transmembrane</keyword>
<keyword evidence="1" id="KW-0472">Membrane</keyword>
<feature type="transmembrane region" description="Helical" evidence="1">
    <location>
        <begin position="220"/>
        <end position="241"/>
    </location>
</feature>
<comment type="caution">
    <text evidence="2">The sequence shown here is derived from an EMBL/GenBank/DDBJ whole genome shotgun (WGS) entry which is preliminary data.</text>
</comment>
<proteinExistence type="predicted"/>
<keyword evidence="1" id="KW-1133">Transmembrane helix</keyword>
<reference evidence="2" key="1">
    <citation type="submission" date="2021-02" db="EMBL/GenBank/DDBJ databases">
        <title>Genome-Resolved Metagenomics of a Microbial Community Performing Photosynthetic Biological Nutrient Removal.</title>
        <authorList>
            <person name="Mcdaniel E.A."/>
        </authorList>
    </citation>
    <scope>NUCLEOTIDE SEQUENCE</scope>
    <source>
        <strain evidence="2">UWPOB_OBS1</strain>
    </source>
</reference>
<protein>
    <recommendedName>
        <fullName evidence="4">Transmembrane protein</fullName>
    </recommendedName>
</protein>
<dbReference type="EMBL" id="JAFLCK010000003">
    <property type="protein sequence ID" value="MBN8659412.1"/>
    <property type="molecule type" value="Genomic_DNA"/>
</dbReference>
<evidence type="ECO:0000313" key="3">
    <source>
        <dbReference type="Proteomes" id="UP000664277"/>
    </source>
</evidence>
<feature type="transmembrane region" description="Helical" evidence="1">
    <location>
        <begin position="160"/>
        <end position="179"/>
    </location>
</feature>
<feature type="transmembrane region" description="Helical" evidence="1">
    <location>
        <begin position="100"/>
        <end position="117"/>
    </location>
</feature>
<dbReference type="AlphaFoldDB" id="A0A8J7PDU8"/>
<gene>
    <name evidence="2" type="ORF">J0M35_03545</name>
</gene>
<organism evidence="2 3">
    <name type="scientific">Candidatus Obscuribacter phosphatis</name>
    <dbReference type="NCBI Taxonomy" id="1906157"/>
    <lineage>
        <taxon>Bacteria</taxon>
        <taxon>Bacillati</taxon>
        <taxon>Candidatus Melainabacteria</taxon>
        <taxon>Candidatus Obscuribacterales</taxon>
        <taxon>Candidatus Obscuribacteraceae</taxon>
        <taxon>Candidatus Obscuribacter</taxon>
    </lineage>
</organism>
<dbReference type="Proteomes" id="UP000664277">
    <property type="component" value="Unassembled WGS sequence"/>
</dbReference>
<accession>A0A8J7PDU8</accession>
<evidence type="ECO:0008006" key="4">
    <source>
        <dbReference type="Google" id="ProtNLM"/>
    </source>
</evidence>
<sequence>MTEAPKTSALASAPSPMRRHRFVQAACLFSAVSHVAATLICVYTFREGNFAYFSPQKLMQFVPEHLLLWRSSCLLVMLSSISTLVFILAMREVLEEKYRFLVGVAVLFAVVACGQDLSGISRMMVLFADISLQGALNAISVPQSLVQFAWSILNQSITESFMLASFLYGMGGLCISLCLTRTRILETRLAFAHLPVWMLMIACSVTTFLGYLPVSVVLSFIANLGISIISAISGVATDAVLKSPLARDADDIHKSLDEMENSGFF</sequence>
<feature type="transmembrane region" description="Helical" evidence="1">
    <location>
        <begin position="22"/>
        <end position="46"/>
    </location>
</feature>
<evidence type="ECO:0000256" key="1">
    <source>
        <dbReference type="SAM" id="Phobius"/>
    </source>
</evidence>
<feature type="transmembrane region" description="Helical" evidence="1">
    <location>
        <begin position="66"/>
        <end position="88"/>
    </location>
</feature>
<feature type="transmembrane region" description="Helical" evidence="1">
    <location>
        <begin position="191"/>
        <end position="214"/>
    </location>
</feature>
<evidence type="ECO:0000313" key="2">
    <source>
        <dbReference type="EMBL" id="MBN8659412.1"/>
    </source>
</evidence>